<keyword evidence="9" id="KW-1185">Reference proteome</keyword>
<feature type="domain" description="DM" evidence="7">
    <location>
        <begin position="72"/>
        <end position="119"/>
    </location>
</feature>
<evidence type="ECO:0000256" key="1">
    <source>
        <dbReference type="ARBA" id="ARBA00022723"/>
    </source>
</evidence>
<keyword evidence="2 5" id="KW-0862">Zinc</keyword>
<dbReference type="GO" id="GO:0000981">
    <property type="term" value="F:DNA-binding transcription factor activity, RNA polymerase II-specific"/>
    <property type="evidence" value="ECO:0007669"/>
    <property type="project" value="TreeGrafter"/>
</dbReference>
<dbReference type="InterPro" id="IPR026607">
    <property type="entry name" value="DMRT"/>
</dbReference>
<sequence length="284" mass="32072">MDLSNCAKNKTITDIKNNIKTYINTDIKTHINNDIKTETKPHIKNCIKVEKIDDQKGNDCSKGATKTRHPTCALCANHGVILAVRGHKRKCPKRDCKCDLCKLTAEKRKLMATTIREKRKLKEDSADINLTDAEVFGPPVIKKEKIDGTSDTNNDIDYKSDDEDSCKSEQSVSNINDNEMNEFIDKIWDSLPVETRFKSILCYYLAETGCKNSLETNIDLILQAYSTVAQSSHSLPVRPNSNLNAVFESKVGPFTYPSTFIGNPYPYGLLNYSLIDPRISHLYR</sequence>
<dbReference type="InterPro" id="IPR001275">
    <property type="entry name" value="DM_DNA-bd"/>
</dbReference>
<dbReference type="GO" id="GO:0007548">
    <property type="term" value="P:sex differentiation"/>
    <property type="evidence" value="ECO:0007669"/>
    <property type="project" value="TreeGrafter"/>
</dbReference>
<feature type="region of interest" description="Disordered" evidence="6">
    <location>
        <begin position="143"/>
        <end position="163"/>
    </location>
</feature>
<dbReference type="Gene3D" id="4.10.1040.10">
    <property type="entry name" value="DM DNA-binding domain"/>
    <property type="match status" value="1"/>
</dbReference>
<evidence type="ECO:0000256" key="2">
    <source>
        <dbReference type="ARBA" id="ARBA00022833"/>
    </source>
</evidence>
<dbReference type="PROSITE" id="PS40000">
    <property type="entry name" value="DM_1"/>
    <property type="match status" value="1"/>
</dbReference>
<evidence type="ECO:0000256" key="5">
    <source>
        <dbReference type="PROSITE-ProRule" id="PRU00070"/>
    </source>
</evidence>
<dbReference type="PROSITE" id="PS50809">
    <property type="entry name" value="DM_2"/>
    <property type="match status" value="1"/>
</dbReference>
<organism evidence="8">
    <name type="scientific">Oppiella nova</name>
    <dbReference type="NCBI Taxonomy" id="334625"/>
    <lineage>
        <taxon>Eukaryota</taxon>
        <taxon>Metazoa</taxon>
        <taxon>Ecdysozoa</taxon>
        <taxon>Arthropoda</taxon>
        <taxon>Chelicerata</taxon>
        <taxon>Arachnida</taxon>
        <taxon>Acari</taxon>
        <taxon>Acariformes</taxon>
        <taxon>Sarcoptiformes</taxon>
        <taxon>Oribatida</taxon>
        <taxon>Brachypylina</taxon>
        <taxon>Oppioidea</taxon>
        <taxon>Oppiidae</taxon>
        <taxon>Oppiella</taxon>
    </lineage>
</organism>
<dbReference type="GO" id="GO:0046872">
    <property type="term" value="F:metal ion binding"/>
    <property type="evidence" value="ECO:0007669"/>
    <property type="project" value="UniProtKB-KW"/>
</dbReference>
<protein>
    <recommendedName>
        <fullName evidence="7">DM domain-containing protein</fullName>
    </recommendedName>
</protein>
<dbReference type="EMBL" id="CAJPVJ010018323">
    <property type="protein sequence ID" value="CAG2176926.1"/>
    <property type="molecule type" value="Genomic_DNA"/>
</dbReference>
<evidence type="ECO:0000256" key="3">
    <source>
        <dbReference type="ARBA" id="ARBA00023125"/>
    </source>
</evidence>
<keyword evidence="3 5" id="KW-0238">DNA-binding</keyword>
<accession>A0A7R9MGI5</accession>
<dbReference type="GO" id="GO:0005634">
    <property type="term" value="C:nucleus"/>
    <property type="evidence" value="ECO:0007669"/>
    <property type="project" value="UniProtKB-SubCell"/>
</dbReference>
<dbReference type="Proteomes" id="UP000728032">
    <property type="component" value="Unassembled WGS sequence"/>
</dbReference>
<dbReference type="AlphaFoldDB" id="A0A7R9MGI5"/>
<proteinExistence type="predicted"/>
<evidence type="ECO:0000259" key="7">
    <source>
        <dbReference type="PROSITE" id="PS50809"/>
    </source>
</evidence>
<comment type="subcellular location">
    <subcellularLocation>
        <location evidence="5">Nucleus</location>
    </subcellularLocation>
</comment>
<name>A0A7R9MGI5_9ACAR</name>
<dbReference type="SUPFAM" id="SSF82927">
    <property type="entry name" value="Cysteine-rich DNA binding domain, (DM domain)"/>
    <property type="match status" value="1"/>
</dbReference>
<dbReference type="SMART" id="SM00301">
    <property type="entry name" value="DM"/>
    <property type="match status" value="1"/>
</dbReference>
<evidence type="ECO:0000313" key="8">
    <source>
        <dbReference type="EMBL" id="CAD7659764.1"/>
    </source>
</evidence>
<gene>
    <name evidence="8" type="ORF">ONB1V03_LOCUS16359</name>
</gene>
<dbReference type="PANTHER" id="PTHR12322">
    <property type="entry name" value="DOUBLESEX AND MAB-3 RELATED TRANSCRIPTION FACTOR DMRT"/>
    <property type="match status" value="1"/>
</dbReference>
<keyword evidence="4 5" id="KW-0539">Nucleus</keyword>
<dbReference type="GO" id="GO:0000978">
    <property type="term" value="F:RNA polymerase II cis-regulatory region sequence-specific DNA binding"/>
    <property type="evidence" value="ECO:0007669"/>
    <property type="project" value="TreeGrafter"/>
</dbReference>
<dbReference type="PANTHER" id="PTHR12322:SF115">
    <property type="entry name" value="PROTEIN CBR-MAB-23"/>
    <property type="match status" value="1"/>
</dbReference>
<evidence type="ECO:0000313" key="9">
    <source>
        <dbReference type="Proteomes" id="UP000728032"/>
    </source>
</evidence>
<keyword evidence="1 5" id="KW-0479">Metal-binding</keyword>
<evidence type="ECO:0000256" key="6">
    <source>
        <dbReference type="SAM" id="MobiDB-lite"/>
    </source>
</evidence>
<dbReference type="EMBL" id="OC933148">
    <property type="protein sequence ID" value="CAD7659764.1"/>
    <property type="molecule type" value="Genomic_DNA"/>
</dbReference>
<evidence type="ECO:0000256" key="4">
    <source>
        <dbReference type="ARBA" id="ARBA00023242"/>
    </source>
</evidence>
<dbReference type="InterPro" id="IPR036407">
    <property type="entry name" value="DM_DNA-bd_sf"/>
</dbReference>
<reference evidence="8" key="1">
    <citation type="submission" date="2020-11" db="EMBL/GenBank/DDBJ databases">
        <authorList>
            <person name="Tran Van P."/>
        </authorList>
    </citation>
    <scope>NUCLEOTIDE SEQUENCE</scope>
</reference>
<feature type="DNA-binding region" description="DM" evidence="5">
    <location>
        <begin position="72"/>
        <end position="119"/>
    </location>
</feature>
<dbReference type="Pfam" id="PF00751">
    <property type="entry name" value="DM"/>
    <property type="match status" value="1"/>
</dbReference>